<name>A0ABW3N0I4_9MICO</name>
<gene>
    <name evidence="3" type="ORF">ACFQ2V_12730</name>
</gene>
<proteinExistence type="predicted"/>
<dbReference type="PROSITE" id="PS51257">
    <property type="entry name" value="PROKAR_LIPOPROTEIN"/>
    <property type="match status" value="1"/>
</dbReference>
<evidence type="ECO:0000313" key="3">
    <source>
        <dbReference type="EMBL" id="MFD1055174.1"/>
    </source>
</evidence>
<evidence type="ECO:0000313" key="4">
    <source>
        <dbReference type="Proteomes" id="UP001597046"/>
    </source>
</evidence>
<dbReference type="EMBL" id="JBHTKH010000007">
    <property type="protein sequence ID" value="MFD1055174.1"/>
    <property type="molecule type" value="Genomic_DNA"/>
</dbReference>
<feature type="region of interest" description="Disordered" evidence="1">
    <location>
        <begin position="25"/>
        <end position="75"/>
    </location>
</feature>
<feature type="signal peptide" evidence="2">
    <location>
        <begin position="1"/>
        <end position="21"/>
    </location>
</feature>
<evidence type="ECO:0008006" key="5">
    <source>
        <dbReference type="Google" id="ProtNLM"/>
    </source>
</evidence>
<dbReference type="Proteomes" id="UP001597046">
    <property type="component" value="Unassembled WGS sequence"/>
</dbReference>
<reference evidence="4" key="1">
    <citation type="journal article" date="2019" name="Int. J. Syst. Evol. Microbiol.">
        <title>The Global Catalogue of Microorganisms (GCM) 10K type strain sequencing project: providing services to taxonomists for standard genome sequencing and annotation.</title>
        <authorList>
            <consortium name="The Broad Institute Genomics Platform"/>
            <consortium name="The Broad Institute Genome Sequencing Center for Infectious Disease"/>
            <person name="Wu L."/>
            <person name="Ma J."/>
        </authorList>
    </citation>
    <scope>NUCLEOTIDE SEQUENCE [LARGE SCALE GENOMIC DNA]</scope>
    <source>
        <strain evidence="4">CCUG 57508</strain>
    </source>
</reference>
<feature type="chain" id="PRO_5046558164" description="Sensor domain-containing protein" evidence="2">
    <location>
        <begin position="22"/>
        <end position="267"/>
    </location>
</feature>
<accession>A0ABW3N0I4</accession>
<evidence type="ECO:0000256" key="1">
    <source>
        <dbReference type="SAM" id="MobiDB-lite"/>
    </source>
</evidence>
<sequence length="267" mass="27055">MPPRLRPVSGVLALPVVLTLAACTSGSGPGPAETAVASSTGSSVSTSTAPTSAIPTPSMTTGQPETTAARPARPVRSAATLRKALLQLDDLPPGFSIEAMDQGDANPVISSKRAQCKALIDIMNADHAPGSTASAATSFSGGQDGPWIDEYLDALGSPARVRVFHDSITTAVKACPSVTFRLPDGRSTMSVRAAKAPDAGDHSVAFRVTADGGALDGLEATQVATAVGDVELTMMFFGAYPDEIDAATHAAAEKVEDELGGSSSMSS</sequence>
<evidence type="ECO:0000256" key="2">
    <source>
        <dbReference type="SAM" id="SignalP"/>
    </source>
</evidence>
<keyword evidence="2" id="KW-0732">Signal</keyword>
<protein>
    <recommendedName>
        <fullName evidence="5">Sensor domain-containing protein</fullName>
    </recommendedName>
</protein>
<dbReference type="RefSeq" id="WP_386053085.1">
    <property type="nucleotide sequence ID" value="NZ_JBHTKH010000007.1"/>
</dbReference>
<feature type="compositionally biased region" description="Low complexity" evidence="1">
    <location>
        <begin position="34"/>
        <end position="75"/>
    </location>
</feature>
<organism evidence="3 4">
    <name type="scientific">Terrabacter terrigena</name>
    <dbReference type="NCBI Taxonomy" id="574718"/>
    <lineage>
        <taxon>Bacteria</taxon>
        <taxon>Bacillati</taxon>
        <taxon>Actinomycetota</taxon>
        <taxon>Actinomycetes</taxon>
        <taxon>Micrococcales</taxon>
        <taxon>Intrasporangiaceae</taxon>
        <taxon>Terrabacter</taxon>
    </lineage>
</organism>
<keyword evidence="4" id="KW-1185">Reference proteome</keyword>
<comment type="caution">
    <text evidence="3">The sequence shown here is derived from an EMBL/GenBank/DDBJ whole genome shotgun (WGS) entry which is preliminary data.</text>
</comment>